<reference evidence="3 4" key="1">
    <citation type="submission" date="2019-03" db="EMBL/GenBank/DDBJ databases">
        <title>Genomic Encyclopedia of Type Strains, Phase IV (KMG-IV): sequencing the most valuable type-strain genomes for metagenomic binning, comparative biology and taxonomic classification.</title>
        <authorList>
            <person name="Goeker M."/>
        </authorList>
    </citation>
    <scope>NUCLEOTIDE SEQUENCE [LARGE SCALE GENOMIC DNA]</scope>
    <source>
        <strain evidence="3 4">DSM 100013</strain>
    </source>
</reference>
<evidence type="ECO:0000259" key="2">
    <source>
        <dbReference type="Pfam" id="PF02272"/>
    </source>
</evidence>
<dbReference type="PANTHER" id="PTHR47618">
    <property type="entry name" value="BIFUNCTIONAL OLIGORIBONUCLEASE AND PAP PHOSPHATASE NRNA"/>
    <property type="match status" value="1"/>
</dbReference>
<feature type="domain" description="DDH" evidence="1">
    <location>
        <begin position="15"/>
        <end position="157"/>
    </location>
</feature>
<dbReference type="InterPro" id="IPR051319">
    <property type="entry name" value="Oligoribo/pAp-PDE_c-di-AMP_PDE"/>
</dbReference>
<dbReference type="RefSeq" id="WP_165913614.1">
    <property type="nucleotide sequence ID" value="NZ_CP058648.1"/>
</dbReference>
<sequence>MNKKNPILSLKHSDKVAVISHINPDGDSLGSLMALGISLKKICGYVDIFVNDVIPERYKFLPEIETVVLYDENSDKRYDYCFVLDCGDEDRLGYSKKLLRQSKSIINIDHHVSNTMFGHMNIIDNKASSACEVVYKLIKDCFFIDDLDISTCLYTGIATDTGNFVYDNTSAKTHKIVSKLLKTGVDIQQISYHLYQSKSLKSVKFLGHVLNKLETSYEGKVVIIPIPLTLLEEYEVSEDEVEGVINYARDIKGVEVAVLLKEIGRNKVKLGFRSKNDVDVSKLALEFGGGGHKKASGATVFNTLEEAKRNLEEKLSTYVGW</sequence>
<evidence type="ECO:0000259" key="1">
    <source>
        <dbReference type="Pfam" id="PF01368"/>
    </source>
</evidence>
<dbReference type="InterPro" id="IPR001667">
    <property type="entry name" value="DDH_dom"/>
</dbReference>
<dbReference type="Pfam" id="PF01368">
    <property type="entry name" value="DHH"/>
    <property type="match status" value="1"/>
</dbReference>
<protein>
    <submittedName>
        <fullName evidence="3">Phosphoesterase RecJ-like protein</fullName>
    </submittedName>
</protein>
<dbReference type="GO" id="GO:0003676">
    <property type="term" value="F:nucleic acid binding"/>
    <property type="evidence" value="ECO:0007669"/>
    <property type="project" value="InterPro"/>
</dbReference>
<name>A0A4R2TQ02_9FIRM</name>
<feature type="domain" description="DHHA1" evidence="2">
    <location>
        <begin position="233"/>
        <end position="315"/>
    </location>
</feature>
<dbReference type="EMBL" id="SLYC01000004">
    <property type="protein sequence ID" value="TCQ05910.1"/>
    <property type="molecule type" value="Genomic_DNA"/>
</dbReference>
<dbReference type="Gene3D" id="3.90.1640.10">
    <property type="entry name" value="inorganic pyrophosphatase (n-terminal core)"/>
    <property type="match status" value="1"/>
</dbReference>
<keyword evidence="4" id="KW-1185">Reference proteome</keyword>
<comment type="caution">
    <text evidence="3">The sequence shown here is derived from an EMBL/GenBank/DDBJ whole genome shotgun (WGS) entry which is preliminary data.</text>
</comment>
<dbReference type="Pfam" id="PF02272">
    <property type="entry name" value="DHHA1"/>
    <property type="match status" value="1"/>
</dbReference>
<dbReference type="Proteomes" id="UP000295504">
    <property type="component" value="Unassembled WGS sequence"/>
</dbReference>
<proteinExistence type="predicted"/>
<dbReference type="Gene3D" id="3.10.310.30">
    <property type="match status" value="1"/>
</dbReference>
<dbReference type="AlphaFoldDB" id="A0A4R2TQ02"/>
<dbReference type="InterPro" id="IPR038763">
    <property type="entry name" value="DHH_sf"/>
</dbReference>
<dbReference type="PANTHER" id="PTHR47618:SF1">
    <property type="entry name" value="BIFUNCTIONAL OLIGORIBONUCLEASE AND PAP PHOSPHATASE NRNA"/>
    <property type="match status" value="1"/>
</dbReference>
<accession>A0A4R2TQ02</accession>
<dbReference type="InterPro" id="IPR003156">
    <property type="entry name" value="DHHA1_dom"/>
</dbReference>
<evidence type="ECO:0000313" key="4">
    <source>
        <dbReference type="Proteomes" id="UP000295504"/>
    </source>
</evidence>
<organism evidence="3 4">
    <name type="scientific">Serpentinicella alkaliphila</name>
    <dbReference type="NCBI Taxonomy" id="1734049"/>
    <lineage>
        <taxon>Bacteria</taxon>
        <taxon>Bacillati</taxon>
        <taxon>Bacillota</taxon>
        <taxon>Clostridia</taxon>
        <taxon>Peptostreptococcales</taxon>
        <taxon>Natronincolaceae</taxon>
        <taxon>Serpentinicella</taxon>
    </lineage>
</organism>
<gene>
    <name evidence="3" type="ORF">EDD79_100491</name>
</gene>
<evidence type="ECO:0000313" key="3">
    <source>
        <dbReference type="EMBL" id="TCQ05910.1"/>
    </source>
</evidence>
<dbReference type="SUPFAM" id="SSF64182">
    <property type="entry name" value="DHH phosphoesterases"/>
    <property type="match status" value="1"/>
</dbReference>